<organism evidence="1 2">
    <name type="scientific">Sulfurimonas marina</name>
    <dbReference type="NCBI Taxonomy" id="2590551"/>
    <lineage>
        <taxon>Bacteria</taxon>
        <taxon>Pseudomonadati</taxon>
        <taxon>Campylobacterota</taxon>
        <taxon>Epsilonproteobacteria</taxon>
        <taxon>Campylobacterales</taxon>
        <taxon>Sulfurimonadaceae</taxon>
        <taxon>Sulfurimonas</taxon>
    </lineage>
</organism>
<keyword evidence="2" id="KW-1185">Reference proteome</keyword>
<dbReference type="KEGG" id="smax:FJR03_06920"/>
<sequence length="146" mass="17040">MKKILFIAMIGISLYANDKASTNLSDELRALLSQEMQFIKSGMDDMLYAIVSNDYKTLGETAKKIQHSYILKQEIKPEQKQEINQKLSTKFMEFDHEFHETAQDLASFAEFEDRENVMKSYSSMINQCVRCHESFATHRFTNFESE</sequence>
<evidence type="ECO:0000313" key="2">
    <source>
        <dbReference type="Proteomes" id="UP000593910"/>
    </source>
</evidence>
<protein>
    <recommendedName>
        <fullName evidence="3">Cytochrome c</fullName>
    </recommendedName>
</protein>
<dbReference type="Pfam" id="PF01322">
    <property type="entry name" value="Cytochrom_C_2"/>
    <property type="match status" value="1"/>
</dbReference>
<dbReference type="SUPFAM" id="SSF47175">
    <property type="entry name" value="Cytochromes"/>
    <property type="match status" value="1"/>
</dbReference>
<dbReference type="Gene3D" id="1.20.120.10">
    <property type="entry name" value="Cytochrome c/b562"/>
    <property type="match status" value="1"/>
</dbReference>
<gene>
    <name evidence="1" type="ORF">FJR03_06920</name>
</gene>
<dbReference type="GO" id="GO:0009055">
    <property type="term" value="F:electron transfer activity"/>
    <property type="evidence" value="ECO:0007669"/>
    <property type="project" value="InterPro"/>
</dbReference>
<dbReference type="GO" id="GO:0020037">
    <property type="term" value="F:heme binding"/>
    <property type="evidence" value="ECO:0007669"/>
    <property type="project" value="InterPro"/>
</dbReference>
<dbReference type="RefSeq" id="WP_193112804.1">
    <property type="nucleotide sequence ID" value="NZ_CP041165.1"/>
</dbReference>
<reference evidence="1 2" key="1">
    <citation type="submission" date="2019-06" db="EMBL/GenBank/DDBJ databases">
        <title>Sulfurimonas gotlandica sp. nov., a chemoautotrophic and psychrotolerant epsilonproteobacterium isolated from a pelagic redoxcline, and an emended description of the genus Sulfurimonas.</title>
        <authorList>
            <person name="Wang S."/>
            <person name="Jiang L."/>
            <person name="Shao Z."/>
        </authorList>
    </citation>
    <scope>NUCLEOTIDE SEQUENCE [LARGE SCALE GENOMIC DNA]</scope>
    <source>
        <strain evidence="1 2">B2</strain>
    </source>
</reference>
<dbReference type="GO" id="GO:0022900">
    <property type="term" value="P:electron transport chain"/>
    <property type="evidence" value="ECO:0007669"/>
    <property type="project" value="InterPro"/>
</dbReference>
<evidence type="ECO:0008006" key="3">
    <source>
        <dbReference type="Google" id="ProtNLM"/>
    </source>
</evidence>
<evidence type="ECO:0000313" key="1">
    <source>
        <dbReference type="EMBL" id="QOP41488.1"/>
    </source>
</evidence>
<dbReference type="InterPro" id="IPR002321">
    <property type="entry name" value="Cyt_c_II"/>
</dbReference>
<name>A0A7M1AY53_9BACT</name>
<dbReference type="EMBL" id="CP041165">
    <property type="protein sequence ID" value="QOP41488.1"/>
    <property type="molecule type" value="Genomic_DNA"/>
</dbReference>
<accession>A0A7M1AY53</accession>
<dbReference type="AlphaFoldDB" id="A0A7M1AY53"/>
<dbReference type="GO" id="GO:0005506">
    <property type="term" value="F:iron ion binding"/>
    <property type="evidence" value="ECO:0007669"/>
    <property type="project" value="InterPro"/>
</dbReference>
<dbReference type="Proteomes" id="UP000593910">
    <property type="component" value="Chromosome"/>
</dbReference>
<proteinExistence type="predicted"/>
<dbReference type="InterPro" id="IPR010980">
    <property type="entry name" value="Cyt_c/b562"/>
</dbReference>